<dbReference type="Pfam" id="PF03738">
    <property type="entry name" value="GSP_synth"/>
    <property type="match status" value="1"/>
</dbReference>
<keyword evidence="5" id="KW-0460">Magnesium</keyword>
<protein>
    <submittedName>
        <fullName evidence="7">Glutathionylspermidine synthase family protein</fullName>
    </submittedName>
</protein>
<name>A0ABZ2MCS0_9BACT</name>
<keyword evidence="1" id="KW-0436">Ligase</keyword>
<evidence type="ECO:0000259" key="6">
    <source>
        <dbReference type="Pfam" id="PF03738"/>
    </source>
</evidence>
<proteinExistence type="predicted"/>
<dbReference type="Gene3D" id="3.30.1490.270">
    <property type="match status" value="1"/>
</dbReference>
<dbReference type="RefSeq" id="WP_394829923.1">
    <property type="nucleotide sequence ID" value="NZ_CP089984.1"/>
</dbReference>
<sequence>MDVPEVRPLQVADPLEDETLFRELTYRFLIWDPFVSGSRRVDLHPLILPRGLHDTARRAAEATVRSIARVARLAHEEPEEARVYALHPDVSALAAASHRAGDTAALVRVDLLLGDDGAFHPCEVNADCPGGFNEAFGLPRLARSAGFLGGENPTVVVDHLARRLVALARGGTVGLVFATAYAEDLQVCAFIKRRVEALGARAIFVSPTAPRASPDGALRVRGGERIDVLYRFYPIEEMAAQGNVRDYVRAVESGKLRTLSSFAQVYGQSKLSFARAWTRDPEAAREARIPATFAFGDIEVERIIDERAAWVVKRAFGRVGDEVLVGALASADEWAGLVREVARLVRRGDSWIAQRFIPQRTISTVWGPRYVTLGAYVLDGTFAGYFVRLTPESHVSHDALVVPAFVEGAPS</sequence>
<dbReference type="SUPFAM" id="SSF56059">
    <property type="entry name" value="Glutathione synthetase ATP-binding domain-like"/>
    <property type="match status" value="1"/>
</dbReference>
<dbReference type="EMBL" id="CP089984">
    <property type="protein sequence ID" value="WXB20327.1"/>
    <property type="molecule type" value="Genomic_DNA"/>
</dbReference>
<keyword evidence="8" id="KW-1185">Reference proteome</keyword>
<dbReference type="Proteomes" id="UP001370348">
    <property type="component" value="Chromosome"/>
</dbReference>
<evidence type="ECO:0000313" key="8">
    <source>
        <dbReference type="Proteomes" id="UP001370348"/>
    </source>
</evidence>
<evidence type="ECO:0000256" key="2">
    <source>
        <dbReference type="ARBA" id="ARBA00022723"/>
    </source>
</evidence>
<feature type="domain" description="Glutathionylspermidine synthase pre-ATP-grasp-like" evidence="6">
    <location>
        <begin position="69"/>
        <end position="403"/>
    </location>
</feature>
<organism evidence="7 8">
    <name type="scientific">Pendulispora albinea</name>
    <dbReference type="NCBI Taxonomy" id="2741071"/>
    <lineage>
        <taxon>Bacteria</taxon>
        <taxon>Pseudomonadati</taxon>
        <taxon>Myxococcota</taxon>
        <taxon>Myxococcia</taxon>
        <taxon>Myxococcales</taxon>
        <taxon>Sorangiineae</taxon>
        <taxon>Pendulisporaceae</taxon>
        <taxon>Pendulispora</taxon>
    </lineage>
</organism>
<keyword evidence="2" id="KW-0479">Metal-binding</keyword>
<evidence type="ECO:0000256" key="4">
    <source>
        <dbReference type="ARBA" id="ARBA00022840"/>
    </source>
</evidence>
<keyword evidence="3" id="KW-0547">Nucleotide-binding</keyword>
<evidence type="ECO:0000256" key="1">
    <source>
        <dbReference type="ARBA" id="ARBA00022598"/>
    </source>
</evidence>
<evidence type="ECO:0000256" key="5">
    <source>
        <dbReference type="ARBA" id="ARBA00022842"/>
    </source>
</evidence>
<dbReference type="InterPro" id="IPR005494">
    <property type="entry name" value="GSPS_pre-ATP-grasp-like_dom"/>
</dbReference>
<accession>A0ABZ2MCS0</accession>
<evidence type="ECO:0000256" key="3">
    <source>
        <dbReference type="ARBA" id="ARBA00022741"/>
    </source>
</evidence>
<evidence type="ECO:0000313" key="7">
    <source>
        <dbReference type="EMBL" id="WXB20327.1"/>
    </source>
</evidence>
<reference evidence="7 8" key="1">
    <citation type="submission" date="2021-12" db="EMBL/GenBank/DDBJ databases">
        <title>Discovery of the Pendulisporaceae a myxobacterial family with distinct sporulation behavior and unique specialized metabolism.</title>
        <authorList>
            <person name="Garcia R."/>
            <person name="Popoff A."/>
            <person name="Bader C.D."/>
            <person name="Loehr J."/>
            <person name="Walesch S."/>
            <person name="Walt C."/>
            <person name="Boldt J."/>
            <person name="Bunk B."/>
            <person name="Haeckl F.J.F.P.J."/>
            <person name="Gunesch A.P."/>
            <person name="Birkelbach J."/>
            <person name="Nuebel U."/>
            <person name="Pietschmann T."/>
            <person name="Bach T."/>
            <person name="Mueller R."/>
        </authorList>
    </citation>
    <scope>NUCLEOTIDE SEQUENCE [LARGE SCALE GENOMIC DNA]</scope>
    <source>
        <strain evidence="7 8">MSr11954</strain>
    </source>
</reference>
<keyword evidence="4" id="KW-0067">ATP-binding</keyword>
<gene>
    <name evidence="7" type="ORF">LZC94_45990</name>
</gene>